<accession>A0AAV5IN33</accession>
<dbReference type="GO" id="GO:0008380">
    <property type="term" value="P:RNA splicing"/>
    <property type="evidence" value="ECO:0007669"/>
    <property type="project" value="UniProtKB-KW"/>
</dbReference>
<protein>
    <recommendedName>
        <fullName evidence="3">Sodium channel modifier 1</fullName>
    </recommendedName>
</protein>
<proteinExistence type="predicted"/>
<evidence type="ECO:0000313" key="13">
    <source>
        <dbReference type="EMBL" id="GKU99332.1"/>
    </source>
</evidence>
<evidence type="ECO:0000256" key="9">
    <source>
        <dbReference type="ARBA" id="ARBA00023187"/>
    </source>
</evidence>
<dbReference type="PANTHER" id="PTHR32297">
    <property type="entry name" value="SODIUM CHANNEL MODIFIER 1"/>
    <property type="match status" value="1"/>
</dbReference>
<evidence type="ECO:0000259" key="11">
    <source>
        <dbReference type="Pfam" id="PF15803"/>
    </source>
</evidence>
<keyword evidence="8" id="KW-0862">Zinc</keyword>
<reference evidence="13 14" key="1">
    <citation type="journal article" date="2021" name="Commun. Biol.">
        <title>The genome of Shorea leprosula (Dipterocarpaceae) highlights the ecological relevance of drought in aseasonal tropical rainforests.</title>
        <authorList>
            <person name="Ng K.K.S."/>
            <person name="Kobayashi M.J."/>
            <person name="Fawcett J.A."/>
            <person name="Hatakeyama M."/>
            <person name="Paape T."/>
            <person name="Ng C.H."/>
            <person name="Ang C.C."/>
            <person name="Tnah L.H."/>
            <person name="Lee C.T."/>
            <person name="Nishiyama T."/>
            <person name="Sese J."/>
            <person name="O'Brien M.J."/>
            <person name="Copetti D."/>
            <person name="Mohd Noor M.I."/>
            <person name="Ong R.C."/>
            <person name="Putra M."/>
            <person name="Sireger I.Z."/>
            <person name="Indrioko S."/>
            <person name="Kosugi Y."/>
            <person name="Izuno A."/>
            <person name="Isagi Y."/>
            <person name="Lee S.L."/>
            <person name="Shimizu K.K."/>
        </authorList>
    </citation>
    <scope>NUCLEOTIDE SEQUENCE [LARGE SCALE GENOMIC DNA]</scope>
    <source>
        <strain evidence="13">214</strain>
    </source>
</reference>
<comment type="subcellular location">
    <subcellularLocation>
        <location evidence="1">Nucleus speckle</location>
    </subcellularLocation>
    <subcellularLocation>
        <location evidence="2">Nucleus</location>
        <location evidence="2">Nucleoplasm</location>
    </subcellularLocation>
</comment>
<dbReference type="InterPro" id="IPR031622">
    <property type="entry name" value="Znf-SCNM1"/>
</dbReference>
<dbReference type="GO" id="GO:0005681">
    <property type="term" value="C:spliceosomal complex"/>
    <property type="evidence" value="ECO:0007669"/>
    <property type="project" value="UniProtKB-KW"/>
</dbReference>
<keyword evidence="4" id="KW-0507">mRNA processing</keyword>
<dbReference type="GO" id="GO:0016607">
    <property type="term" value="C:nuclear speck"/>
    <property type="evidence" value="ECO:0007669"/>
    <property type="project" value="UniProtKB-SubCell"/>
</dbReference>
<evidence type="ECO:0000256" key="6">
    <source>
        <dbReference type="ARBA" id="ARBA00022728"/>
    </source>
</evidence>
<keyword evidence="14" id="KW-1185">Reference proteome</keyword>
<dbReference type="InterPro" id="IPR033570">
    <property type="entry name" value="SCNM1"/>
</dbReference>
<comment type="caution">
    <text evidence="13">The sequence shown here is derived from an EMBL/GenBank/DDBJ whole genome shotgun (WGS) entry which is preliminary data.</text>
</comment>
<evidence type="ECO:0000256" key="1">
    <source>
        <dbReference type="ARBA" id="ARBA00004324"/>
    </source>
</evidence>
<evidence type="ECO:0000256" key="2">
    <source>
        <dbReference type="ARBA" id="ARBA00004642"/>
    </source>
</evidence>
<dbReference type="AlphaFoldDB" id="A0AAV5IN33"/>
<keyword evidence="5" id="KW-0479">Metal-binding</keyword>
<dbReference type="GO" id="GO:0008270">
    <property type="term" value="F:zinc ion binding"/>
    <property type="evidence" value="ECO:0007669"/>
    <property type="project" value="UniProtKB-KW"/>
</dbReference>
<evidence type="ECO:0000256" key="4">
    <source>
        <dbReference type="ARBA" id="ARBA00022664"/>
    </source>
</evidence>
<feature type="domain" description="Sodium channel modifier 1 acidic C-terminal" evidence="12">
    <location>
        <begin position="323"/>
        <end position="356"/>
    </location>
</feature>
<dbReference type="GO" id="GO:0006397">
    <property type="term" value="P:mRNA processing"/>
    <property type="evidence" value="ECO:0007669"/>
    <property type="project" value="UniProtKB-KW"/>
</dbReference>
<evidence type="ECO:0000256" key="8">
    <source>
        <dbReference type="ARBA" id="ARBA00022833"/>
    </source>
</evidence>
<keyword evidence="9" id="KW-0508">mRNA splicing</keyword>
<keyword evidence="6" id="KW-0747">Spliceosome</keyword>
<keyword evidence="10" id="KW-0539">Nucleus</keyword>
<dbReference type="Proteomes" id="UP001054252">
    <property type="component" value="Unassembled WGS sequence"/>
</dbReference>
<dbReference type="Pfam" id="PF15805">
    <property type="entry name" value="SCNM1_acidic"/>
    <property type="match status" value="1"/>
</dbReference>
<name>A0AAV5IN33_9ROSI</name>
<gene>
    <name evidence="13" type="ORF">SLEP1_g12199</name>
</gene>
<keyword evidence="7" id="KW-0863">Zinc-finger</keyword>
<dbReference type="PANTHER" id="PTHR32297:SF1">
    <property type="entry name" value="SODIUM CHANNEL MODIFIER 1"/>
    <property type="match status" value="1"/>
</dbReference>
<evidence type="ECO:0000256" key="7">
    <source>
        <dbReference type="ARBA" id="ARBA00022771"/>
    </source>
</evidence>
<organism evidence="13 14">
    <name type="scientific">Rubroshorea leprosula</name>
    <dbReference type="NCBI Taxonomy" id="152421"/>
    <lineage>
        <taxon>Eukaryota</taxon>
        <taxon>Viridiplantae</taxon>
        <taxon>Streptophyta</taxon>
        <taxon>Embryophyta</taxon>
        <taxon>Tracheophyta</taxon>
        <taxon>Spermatophyta</taxon>
        <taxon>Magnoliopsida</taxon>
        <taxon>eudicotyledons</taxon>
        <taxon>Gunneridae</taxon>
        <taxon>Pentapetalae</taxon>
        <taxon>rosids</taxon>
        <taxon>malvids</taxon>
        <taxon>Malvales</taxon>
        <taxon>Dipterocarpaceae</taxon>
        <taxon>Rubroshorea</taxon>
    </lineage>
</organism>
<dbReference type="Pfam" id="PF15803">
    <property type="entry name" value="zf-SCNM1"/>
    <property type="match status" value="1"/>
</dbReference>
<evidence type="ECO:0000313" key="14">
    <source>
        <dbReference type="Proteomes" id="UP001054252"/>
    </source>
</evidence>
<dbReference type="EMBL" id="BPVZ01000014">
    <property type="protein sequence ID" value="GKU99332.1"/>
    <property type="molecule type" value="Genomic_DNA"/>
</dbReference>
<dbReference type="InterPro" id="IPR031625">
    <property type="entry name" value="SCNM1_acidic"/>
</dbReference>
<evidence type="ECO:0000259" key="12">
    <source>
        <dbReference type="Pfam" id="PF15805"/>
    </source>
</evidence>
<sequence>MAISSATRRGSRRYPPRGWRFSEYSYPWGGDGVGDKSFIAIAATTSATAVHPPCLLSSWTAIPIITDLGIGVSTPSFTSGFAGHLGVQVRTEEGLLFPVVKIRTESELEQRGRRIRVGSKEELKGMSVFGGDSWAREAQHRKRRVDDVVIEGIHASSYKKLSNGKYACLVCPQNPILDTPLMLSFYLWHSGYVLPLNDAMMHCKGSRHRAAESKLKERELVRRDEVNKRIALADSPIASATSTSNKKVGSVSKPLIQQTRKAASEIFSDNTPKNDFINQNQDSGGNVINAISNISENHSFIATAASESIVVQQQLDFCERRERELKFTAAGWKRDCHGKWYKDENVEFDSDEEDPNVTLG</sequence>
<feature type="domain" description="Sodium channel modifier 1 zinc-finger" evidence="11">
    <location>
        <begin position="168"/>
        <end position="184"/>
    </location>
</feature>
<evidence type="ECO:0000256" key="5">
    <source>
        <dbReference type="ARBA" id="ARBA00022723"/>
    </source>
</evidence>
<evidence type="ECO:0000256" key="3">
    <source>
        <dbReference type="ARBA" id="ARBA00020620"/>
    </source>
</evidence>
<evidence type="ECO:0000256" key="10">
    <source>
        <dbReference type="ARBA" id="ARBA00023242"/>
    </source>
</evidence>